<keyword evidence="6 10" id="KW-0812">Transmembrane</keyword>
<evidence type="ECO:0000256" key="7">
    <source>
        <dbReference type="ARBA" id="ARBA00022989"/>
    </source>
</evidence>
<dbReference type="Proteomes" id="UP000094609">
    <property type="component" value="Chromosome"/>
</dbReference>
<sequence>MKHNYTEKDLAFMSSLSEAVLQKVPNSSRRMLWVIVIAMFWLIVWASVAEIDELTRGEGKVIPSQQLQVIQNLEGGIVSEIMVKEGAHVTKGQVLLKIDDKGFASSFGESRLRYIELKAKSLRLAAESSGQPFDSTETTNEDMKRQIVYEKSLHESNQEQLKQTLQVFQEQLYQKSNELKELTSKVAQLQNGNDLVKKELDIMGPLAKKGLVSEMELLQLKRQSSSIQGDLDAARLSIPRVQSAIQEAKNKLSGAELDFQNKAKKDLNEAVAEMSRLQEVQTSLEDRVQRTLVRAPVDGTIKQLLVNTVSGVVKPGMDILEIVPTEDTLLIEAKVKPSDVAFLRLGLDSMVKFTAYDFSIYGGLKGKLVFISADTITNEKGESYYLVHIKTDKNHLGTVEKPLELMVGMTTTVDILTGKKTVLDYLLKPILKAKNNAFRER</sequence>
<gene>
    <name evidence="13" type="ORF">SHALO_1041</name>
</gene>
<feature type="transmembrane region" description="Helical" evidence="10">
    <location>
        <begin position="31"/>
        <end position="48"/>
    </location>
</feature>
<feature type="coiled-coil region" evidence="9">
    <location>
        <begin position="165"/>
        <end position="199"/>
    </location>
</feature>
<dbReference type="PATRIC" id="fig|1193502.14.peg.1054"/>
<evidence type="ECO:0000256" key="2">
    <source>
        <dbReference type="ARBA" id="ARBA00009477"/>
    </source>
</evidence>
<evidence type="ECO:0000313" key="14">
    <source>
        <dbReference type="Proteomes" id="UP000094609"/>
    </source>
</evidence>
<dbReference type="InterPro" id="IPR058982">
    <property type="entry name" value="Beta-barrel_AprE"/>
</dbReference>
<dbReference type="PANTHER" id="PTHR30386">
    <property type="entry name" value="MEMBRANE FUSION SUBUNIT OF EMRAB-TOLC MULTIDRUG EFFLUX PUMP"/>
    <property type="match status" value="1"/>
</dbReference>
<organism evidence="13 14">
    <name type="scientific">Sulfurospirillum halorespirans DSM 13726</name>
    <dbReference type="NCBI Taxonomy" id="1193502"/>
    <lineage>
        <taxon>Bacteria</taxon>
        <taxon>Pseudomonadati</taxon>
        <taxon>Campylobacterota</taxon>
        <taxon>Epsilonproteobacteria</taxon>
        <taxon>Campylobacterales</taxon>
        <taxon>Sulfurospirillaceae</taxon>
        <taxon>Sulfurospirillum</taxon>
    </lineage>
</organism>
<dbReference type="PROSITE" id="PS00543">
    <property type="entry name" value="HLYD_FAMILY"/>
    <property type="match status" value="1"/>
</dbReference>
<dbReference type="InterPro" id="IPR058781">
    <property type="entry name" value="HH_AprE-like"/>
</dbReference>
<dbReference type="PRINTS" id="PR01490">
    <property type="entry name" value="RTXTOXIND"/>
</dbReference>
<keyword evidence="3" id="KW-0813">Transport</keyword>
<feature type="coiled-coil region" evidence="9">
    <location>
        <begin position="245"/>
        <end position="287"/>
    </location>
</feature>
<dbReference type="Pfam" id="PF26002">
    <property type="entry name" value="Beta-barrel_AprE"/>
    <property type="match status" value="1"/>
</dbReference>
<evidence type="ECO:0000256" key="3">
    <source>
        <dbReference type="ARBA" id="ARBA00022448"/>
    </source>
</evidence>
<dbReference type="Gene3D" id="2.40.50.100">
    <property type="match status" value="1"/>
</dbReference>
<keyword evidence="4" id="KW-1003">Cell membrane</keyword>
<comment type="similarity">
    <text evidence="2">Belongs to the membrane fusion protein (MFP) (TC 8.A.1) family.</text>
</comment>
<dbReference type="NCBIfam" id="TIGR01843">
    <property type="entry name" value="type_I_hlyD"/>
    <property type="match status" value="1"/>
</dbReference>
<dbReference type="InterPro" id="IPR010129">
    <property type="entry name" value="T1SS_HlyD"/>
</dbReference>
<dbReference type="Pfam" id="PF25994">
    <property type="entry name" value="HH_AprE"/>
    <property type="match status" value="1"/>
</dbReference>
<feature type="domain" description="AprE-like beta-barrel" evidence="12">
    <location>
        <begin position="329"/>
        <end position="418"/>
    </location>
</feature>
<evidence type="ECO:0000256" key="5">
    <source>
        <dbReference type="ARBA" id="ARBA00022519"/>
    </source>
</evidence>
<dbReference type="InterPro" id="IPR050739">
    <property type="entry name" value="MFP"/>
</dbReference>
<evidence type="ECO:0000259" key="12">
    <source>
        <dbReference type="Pfam" id="PF26002"/>
    </source>
</evidence>
<reference evidence="14" key="1">
    <citation type="submission" date="2016-08" db="EMBL/GenBank/DDBJ databases">
        <title>Complete genome sequence of the organohalide-respiring Epsilonproteobacterium Sulfurospirillum halorespirans.</title>
        <authorList>
            <person name="Goris T."/>
            <person name="Zimmermann J."/>
            <person name="Schenz B."/>
            <person name="Lemos M."/>
            <person name="Hackermueller J."/>
            <person name="Diekert G."/>
        </authorList>
    </citation>
    <scope>NUCLEOTIDE SEQUENCE [LARGE SCALE GENOMIC DNA]</scope>
    <source>
        <strain>DSM 13726</strain>
        <strain evidence="14">PCE-M2</strain>
    </source>
</reference>
<keyword evidence="14" id="KW-1185">Reference proteome</keyword>
<dbReference type="GO" id="GO:0005886">
    <property type="term" value="C:plasma membrane"/>
    <property type="evidence" value="ECO:0007669"/>
    <property type="project" value="UniProtKB-SubCell"/>
</dbReference>
<evidence type="ECO:0000256" key="1">
    <source>
        <dbReference type="ARBA" id="ARBA00004377"/>
    </source>
</evidence>
<dbReference type="GO" id="GO:0009306">
    <property type="term" value="P:protein secretion"/>
    <property type="evidence" value="ECO:0007669"/>
    <property type="project" value="InterPro"/>
</dbReference>
<dbReference type="InterPro" id="IPR006144">
    <property type="entry name" value="Secretion_HlyD_CS"/>
</dbReference>
<feature type="domain" description="AprE-like long alpha-helical hairpin" evidence="11">
    <location>
        <begin position="105"/>
        <end position="287"/>
    </location>
</feature>
<comment type="subcellular location">
    <subcellularLocation>
        <location evidence="1">Cell inner membrane</location>
        <topology evidence="1">Single-pass membrane protein</topology>
    </subcellularLocation>
</comment>
<keyword evidence="8 10" id="KW-0472">Membrane</keyword>
<dbReference type="AlphaFoldDB" id="A0A1D7TIJ8"/>
<keyword evidence="5" id="KW-0997">Cell inner membrane</keyword>
<keyword evidence="7 10" id="KW-1133">Transmembrane helix</keyword>
<protein>
    <submittedName>
        <fullName evidence="13">HlyD family protein</fullName>
    </submittedName>
</protein>
<name>A0A1D7TIJ8_9BACT</name>
<evidence type="ECO:0000256" key="9">
    <source>
        <dbReference type="SAM" id="Coils"/>
    </source>
</evidence>
<dbReference type="KEGG" id="shal:SHALO_1041"/>
<evidence type="ECO:0000256" key="4">
    <source>
        <dbReference type="ARBA" id="ARBA00022475"/>
    </source>
</evidence>
<dbReference type="STRING" id="1193502.SHALO_1041"/>
<dbReference type="EMBL" id="CP017111">
    <property type="protein sequence ID" value="AOO64821.1"/>
    <property type="molecule type" value="Genomic_DNA"/>
</dbReference>
<evidence type="ECO:0000256" key="10">
    <source>
        <dbReference type="SAM" id="Phobius"/>
    </source>
</evidence>
<proteinExistence type="inferred from homology"/>
<keyword evidence="9" id="KW-0175">Coiled coil</keyword>
<dbReference type="RefSeq" id="WP_069477668.1">
    <property type="nucleotide sequence ID" value="NZ_CP017111.1"/>
</dbReference>
<evidence type="ECO:0000313" key="13">
    <source>
        <dbReference type="EMBL" id="AOO64821.1"/>
    </source>
</evidence>
<dbReference type="PANTHER" id="PTHR30386:SF26">
    <property type="entry name" value="TRANSPORT PROTEIN COMB"/>
    <property type="match status" value="1"/>
</dbReference>
<evidence type="ECO:0000259" key="11">
    <source>
        <dbReference type="Pfam" id="PF25994"/>
    </source>
</evidence>
<evidence type="ECO:0000256" key="6">
    <source>
        <dbReference type="ARBA" id="ARBA00022692"/>
    </source>
</evidence>
<dbReference type="Gene3D" id="2.40.30.170">
    <property type="match status" value="1"/>
</dbReference>
<accession>A0A1D7TIJ8</accession>
<evidence type="ECO:0000256" key="8">
    <source>
        <dbReference type="ARBA" id="ARBA00023136"/>
    </source>
</evidence>